<feature type="region of interest" description="Disordered" evidence="1">
    <location>
        <begin position="1"/>
        <end position="20"/>
    </location>
</feature>
<evidence type="ECO:0000256" key="1">
    <source>
        <dbReference type="SAM" id="MobiDB-lite"/>
    </source>
</evidence>
<name>A0AAV6G5Y1_9TELE</name>
<dbReference type="AlphaFoldDB" id="A0AAV6G5Y1"/>
<protein>
    <submittedName>
        <fullName evidence="2">Uncharacterized protein</fullName>
    </submittedName>
</protein>
<dbReference type="Proteomes" id="UP000823561">
    <property type="component" value="Chromosome 15"/>
</dbReference>
<comment type="caution">
    <text evidence="2">The sequence shown here is derived from an EMBL/GenBank/DDBJ whole genome shotgun (WGS) entry which is preliminary data.</text>
</comment>
<feature type="region of interest" description="Disordered" evidence="1">
    <location>
        <begin position="34"/>
        <end position="88"/>
    </location>
</feature>
<dbReference type="EMBL" id="JADWDJ010000015">
    <property type="protein sequence ID" value="KAG5269522.1"/>
    <property type="molecule type" value="Genomic_DNA"/>
</dbReference>
<accession>A0AAV6G5Y1</accession>
<sequence length="146" mass="16560">MSQPQSHSQAAGKGPSKKAGIRAAVILIGLLHKSRRQKEREREREREREKEREKEGEESEWKQELLNISNTPLGECPPSPPRTAPPTMKLIDNYPQCLWKLDTAAERRAWPDLALLVGIHISKVIKAKPSHLKAQRGIVCGRPFFL</sequence>
<feature type="compositionally biased region" description="Basic and acidic residues" evidence="1">
    <location>
        <begin position="38"/>
        <end position="63"/>
    </location>
</feature>
<keyword evidence="3" id="KW-1185">Reference proteome</keyword>
<organism evidence="2 3">
    <name type="scientific">Alosa alosa</name>
    <name type="common">allis shad</name>
    <dbReference type="NCBI Taxonomy" id="278164"/>
    <lineage>
        <taxon>Eukaryota</taxon>
        <taxon>Metazoa</taxon>
        <taxon>Chordata</taxon>
        <taxon>Craniata</taxon>
        <taxon>Vertebrata</taxon>
        <taxon>Euteleostomi</taxon>
        <taxon>Actinopterygii</taxon>
        <taxon>Neopterygii</taxon>
        <taxon>Teleostei</taxon>
        <taxon>Clupei</taxon>
        <taxon>Clupeiformes</taxon>
        <taxon>Clupeoidei</taxon>
        <taxon>Clupeidae</taxon>
        <taxon>Alosa</taxon>
    </lineage>
</organism>
<evidence type="ECO:0000313" key="2">
    <source>
        <dbReference type="EMBL" id="KAG5269522.1"/>
    </source>
</evidence>
<proteinExistence type="predicted"/>
<reference evidence="2" key="1">
    <citation type="submission" date="2020-10" db="EMBL/GenBank/DDBJ databases">
        <title>Chromosome-scale genome assembly of the Allis shad, Alosa alosa.</title>
        <authorList>
            <person name="Margot Z."/>
            <person name="Christophe K."/>
            <person name="Cabau C."/>
            <person name="Louis A."/>
            <person name="Berthelot C."/>
            <person name="Parey E."/>
            <person name="Roest Crollius H."/>
            <person name="Montfort J."/>
            <person name="Robinson-Rechavi M."/>
            <person name="Bucao C."/>
            <person name="Bouchez O."/>
            <person name="Gislard M."/>
            <person name="Lluch J."/>
            <person name="Milhes M."/>
            <person name="Lampietro C."/>
            <person name="Lopez Roques C."/>
            <person name="Donnadieu C."/>
            <person name="Braasch I."/>
            <person name="Desvignes T."/>
            <person name="Postlethwait J."/>
            <person name="Bobe J."/>
            <person name="Guiguen Y."/>
        </authorList>
    </citation>
    <scope>NUCLEOTIDE SEQUENCE</scope>
    <source>
        <strain evidence="2">M-15738</strain>
        <tissue evidence="2">Blood</tissue>
    </source>
</reference>
<evidence type="ECO:0000313" key="3">
    <source>
        <dbReference type="Proteomes" id="UP000823561"/>
    </source>
</evidence>
<gene>
    <name evidence="2" type="ORF">AALO_G00202960</name>
</gene>
<feature type="compositionally biased region" description="Pro residues" evidence="1">
    <location>
        <begin position="75"/>
        <end position="84"/>
    </location>
</feature>